<dbReference type="EMBL" id="GEZM01040044">
    <property type="protein sequence ID" value="JAV80971.1"/>
    <property type="molecule type" value="Transcribed_RNA"/>
</dbReference>
<dbReference type="Pfam" id="PF01715">
    <property type="entry name" value="IPPT"/>
    <property type="match status" value="1"/>
</dbReference>
<evidence type="ECO:0008006" key="7">
    <source>
        <dbReference type="Google" id="ProtNLM"/>
    </source>
</evidence>
<reference evidence="6" key="1">
    <citation type="journal article" date="2016" name="Sci. Rep.">
        <title>Molecular characterization of firefly nuptial gifts: a multi-omics approach sheds light on postcopulatory sexual selection.</title>
        <authorList>
            <person name="Al-Wathiqui N."/>
            <person name="Fallon T.R."/>
            <person name="South A."/>
            <person name="Weng J.K."/>
            <person name="Lewis S.M."/>
        </authorList>
    </citation>
    <scope>NUCLEOTIDE SEQUENCE</scope>
</reference>
<sequence length="211" mass="23869">MTSKLPLVIILGATGSGKTKLSLELARKFGGQIISADSMQIYKGLDIITAKATVEERQMAPHHLIDELHPSQSCSVVDFRNRALSIIDNLFAKNILPIVVGGTNYYIESLLWRILVEEPGAWIEQNSPFETSQLSNSELHKLLLEQDPDRANKLHPNDRRKVLRYRVSNNIGWSSVVCKLGPGDQIRHFWYLYYPCLKSVISSELLQHLFA</sequence>
<organism evidence="6">
    <name type="scientific">Photinus pyralis</name>
    <name type="common">Common eastern firefly</name>
    <name type="synonym">Lampyris pyralis</name>
    <dbReference type="NCBI Taxonomy" id="7054"/>
    <lineage>
        <taxon>Eukaryota</taxon>
        <taxon>Metazoa</taxon>
        <taxon>Ecdysozoa</taxon>
        <taxon>Arthropoda</taxon>
        <taxon>Hexapoda</taxon>
        <taxon>Insecta</taxon>
        <taxon>Pterygota</taxon>
        <taxon>Neoptera</taxon>
        <taxon>Endopterygota</taxon>
        <taxon>Coleoptera</taxon>
        <taxon>Polyphaga</taxon>
        <taxon>Elateriformia</taxon>
        <taxon>Elateroidea</taxon>
        <taxon>Lampyridae</taxon>
        <taxon>Lampyrinae</taxon>
        <taxon>Photinus</taxon>
    </lineage>
</organism>
<keyword evidence="3 5" id="KW-0547">Nucleotide-binding</keyword>
<evidence type="ECO:0000256" key="5">
    <source>
        <dbReference type="RuleBase" id="RU003785"/>
    </source>
</evidence>
<evidence type="ECO:0000313" key="6">
    <source>
        <dbReference type="EMBL" id="JAV80971.1"/>
    </source>
</evidence>
<dbReference type="GO" id="GO:0005739">
    <property type="term" value="C:mitochondrion"/>
    <property type="evidence" value="ECO:0007669"/>
    <property type="project" value="TreeGrafter"/>
</dbReference>
<dbReference type="Gene3D" id="3.40.50.300">
    <property type="entry name" value="P-loop containing nucleotide triphosphate hydrolases"/>
    <property type="match status" value="1"/>
</dbReference>
<evidence type="ECO:0000256" key="1">
    <source>
        <dbReference type="ARBA" id="ARBA00005842"/>
    </source>
</evidence>
<dbReference type="SUPFAM" id="SSF52540">
    <property type="entry name" value="P-loop containing nucleoside triphosphate hydrolases"/>
    <property type="match status" value="1"/>
</dbReference>
<dbReference type="NCBIfam" id="TIGR00174">
    <property type="entry name" value="miaA"/>
    <property type="match status" value="1"/>
</dbReference>
<proteinExistence type="inferred from homology"/>
<keyword evidence="4 5" id="KW-0067">ATP-binding</keyword>
<dbReference type="GO" id="GO:0005524">
    <property type="term" value="F:ATP binding"/>
    <property type="evidence" value="ECO:0007669"/>
    <property type="project" value="UniProtKB-KW"/>
</dbReference>
<keyword evidence="2 5" id="KW-0808">Transferase</keyword>
<protein>
    <recommendedName>
        <fullName evidence="7">tRNA dimethylallyltransferase</fullName>
    </recommendedName>
</protein>
<name>A0A1Y1M630_PHOPY</name>
<dbReference type="InterPro" id="IPR018022">
    <property type="entry name" value="IPT"/>
</dbReference>
<dbReference type="GO" id="GO:0052381">
    <property type="term" value="F:tRNA dimethylallyltransferase activity"/>
    <property type="evidence" value="ECO:0007669"/>
    <property type="project" value="InterPro"/>
</dbReference>
<evidence type="ECO:0000256" key="2">
    <source>
        <dbReference type="ARBA" id="ARBA00022679"/>
    </source>
</evidence>
<dbReference type="GO" id="GO:0006400">
    <property type="term" value="P:tRNA modification"/>
    <property type="evidence" value="ECO:0007669"/>
    <property type="project" value="TreeGrafter"/>
</dbReference>
<dbReference type="PANTHER" id="PTHR11088">
    <property type="entry name" value="TRNA DIMETHYLALLYLTRANSFERASE"/>
    <property type="match status" value="1"/>
</dbReference>
<comment type="similarity">
    <text evidence="1 5">Belongs to the IPP transferase family.</text>
</comment>
<dbReference type="AlphaFoldDB" id="A0A1Y1M630"/>
<evidence type="ECO:0000256" key="4">
    <source>
        <dbReference type="ARBA" id="ARBA00022840"/>
    </source>
</evidence>
<dbReference type="InterPro" id="IPR027417">
    <property type="entry name" value="P-loop_NTPase"/>
</dbReference>
<dbReference type="InterPro" id="IPR039657">
    <property type="entry name" value="Dimethylallyltransferase"/>
</dbReference>
<accession>A0A1Y1M630</accession>
<evidence type="ECO:0000256" key="3">
    <source>
        <dbReference type="ARBA" id="ARBA00022741"/>
    </source>
</evidence>
<dbReference type="PANTHER" id="PTHR11088:SF89">
    <property type="entry name" value="TRNA DIMETHYLALLYLTRANSFERASE"/>
    <property type="match status" value="1"/>
</dbReference>